<protein>
    <submittedName>
        <fullName evidence="2">Copper amine oxidase</fullName>
    </submittedName>
</protein>
<dbReference type="GeneID" id="96777673"/>
<keyword evidence="1" id="KW-0732">Signal</keyword>
<organism evidence="2 3">
    <name type="scientific">Anaerovibrio slackiae</name>
    <dbReference type="NCBI Taxonomy" id="2652309"/>
    <lineage>
        <taxon>Bacteria</taxon>
        <taxon>Bacillati</taxon>
        <taxon>Bacillota</taxon>
        <taxon>Negativicutes</taxon>
        <taxon>Selenomonadales</taxon>
        <taxon>Selenomonadaceae</taxon>
        <taxon>Anaerovibrio</taxon>
    </lineage>
</organism>
<name>A0A6I2UG61_9FIRM</name>
<proteinExistence type="predicted"/>
<dbReference type="Proteomes" id="UP000433181">
    <property type="component" value="Unassembled WGS sequence"/>
</dbReference>
<keyword evidence="3" id="KW-1185">Reference proteome</keyword>
<dbReference type="RefSeq" id="WP_154405622.1">
    <property type="nucleotide sequence ID" value="NZ_VUNR01000003.1"/>
</dbReference>
<feature type="signal peptide" evidence="1">
    <location>
        <begin position="1"/>
        <end position="21"/>
    </location>
</feature>
<gene>
    <name evidence="2" type="ORF">FYJ84_01965</name>
</gene>
<accession>A0A6I2UG61</accession>
<evidence type="ECO:0000313" key="2">
    <source>
        <dbReference type="EMBL" id="MSU07756.1"/>
    </source>
</evidence>
<reference evidence="2 3" key="1">
    <citation type="submission" date="2019-08" db="EMBL/GenBank/DDBJ databases">
        <title>In-depth cultivation of the pig gut microbiome towards novel bacterial diversity and tailored functional studies.</title>
        <authorList>
            <person name="Wylensek D."/>
            <person name="Hitch T.C.A."/>
            <person name="Clavel T."/>
        </authorList>
    </citation>
    <scope>NUCLEOTIDE SEQUENCE [LARGE SCALE GENOMIC DNA]</scope>
    <source>
        <strain evidence="2 3">WCA-693-APC-5D-A</strain>
    </source>
</reference>
<dbReference type="EMBL" id="VUNR01000003">
    <property type="protein sequence ID" value="MSU07756.1"/>
    <property type="molecule type" value="Genomic_DNA"/>
</dbReference>
<evidence type="ECO:0000313" key="3">
    <source>
        <dbReference type="Proteomes" id="UP000433181"/>
    </source>
</evidence>
<sequence length="460" mass="51235">MQRKILSAGLAAVMLAGVSMAEARQHGGVDAGAEVHQQVVAEANAEIANNAVAEAGMKPVHGEGQVTELAVNMNVDGLHPKYSNRVPESWHPMEEVDWQVKNQDSPQILKRWPVTVEDGGGTLLFSDSPEYVEQDGILYSDVVTGAGRIFYYHLNNTRQNKKIAVVLENEGKYTAILNVNREALSAPSDNYLWVGKTTQQAYMESKVNRNVFVFPNRKAILSNKMTETVVRPGQLVNGIYDFTADGPVRLSVIMYPAGENPIDFMKKAKVLPKDEHRLRGTYKGMNRIIRAEKAYNPQQDGAVFIPLADNDRDVYRYGIDATDGSETQNYGNYGIMYELQVPVKGTGDVQYILQPLGGVYAGAMSVQDMADRHRFMLSVPQNQLYFGNVRIDDFTSHRFPPTEDTDYIYFSSELASLGSYGAEQKLRFEFSPPGASNLPVNFILMPATQAQGLAYKWQKR</sequence>
<evidence type="ECO:0000256" key="1">
    <source>
        <dbReference type="SAM" id="SignalP"/>
    </source>
</evidence>
<comment type="caution">
    <text evidence="2">The sequence shown here is derived from an EMBL/GenBank/DDBJ whole genome shotgun (WGS) entry which is preliminary data.</text>
</comment>
<dbReference type="AlphaFoldDB" id="A0A6I2UG61"/>
<feature type="chain" id="PRO_5038909794" evidence="1">
    <location>
        <begin position="22"/>
        <end position="460"/>
    </location>
</feature>